<dbReference type="PANTHER" id="PTHR15414:SF0">
    <property type="entry name" value="ENDOPLASMIC RETICULUM LECTIN 1"/>
    <property type="match status" value="1"/>
</dbReference>
<feature type="compositionally biased region" description="Basic and acidic residues" evidence="8">
    <location>
        <begin position="519"/>
        <end position="528"/>
    </location>
</feature>
<evidence type="ECO:0000256" key="6">
    <source>
        <dbReference type="ARBA" id="ARBA00041108"/>
    </source>
</evidence>
<keyword evidence="4" id="KW-1015">Disulfide bond</keyword>
<dbReference type="EMBL" id="JAWJWF010000001">
    <property type="protein sequence ID" value="KAK6640325.1"/>
    <property type="molecule type" value="Genomic_DNA"/>
</dbReference>
<evidence type="ECO:0000256" key="2">
    <source>
        <dbReference type="ARBA" id="ARBA00022729"/>
    </source>
</evidence>
<evidence type="ECO:0000259" key="10">
    <source>
        <dbReference type="PROSITE" id="PS51914"/>
    </source>
</evidence>
<organism evidence="11 12">
    <name type="scientific">Polyplax serrata</name>
    <name type="common">Common mouse louse</name>
    <dbReference type="NCBI Taxonomy" id="468196"/>
    <lineage>
        <taxon>Eukaryota</taxon>
        <taxon>Metazoa</taxon>
        <taxon>Ecdysozoa</taxon>
        <taxon>Arthropoda</taxon>
        <taxon>Hexapoda</taxon>
        <taxon>Insecta</taxon>
        <taxon>Pterygota</taxon>
        <taxon>Neoptera</taxon>
        <taxon>Paraneoptera</taxon>
        <taxon>Psocodea</taxon>
        <taxon>Troctomorpha</taxon>
        <taxon>Phthiraptera</taxon>
        <taxon>Anoplura</taxon>
        <taxon>Polyplacidae</taxon>
        <taxon>Polyplax</taxon>
    </lineage>
</organism>
<feature type="compositionally biased region" description="Basic and acidic residues" evidence="8">
    <location>
        <begin position="536"/>
        <end position="545"/>
    </location>
</feature>
<dbReference type="InterPro" id="IPR045149">
    <property type="entry name" value="OS-9-like"/>
</dbReference>
<evidence type="ECO:0000313" key="12">
    <source>
        <dbReference type="Proteomes" id="UP001359485"/>
    </source>
</evidence>
<dbReference type="SUPFAM" id="SSF50911">
    <property type="entry name" value="Mannose 6-phosphate receptor domain"/>
    <property type="match status" value="2"/>
</dbReference>
<accession>A0ABR1BEI4</accession>
<evidence type="ECO:0000256" key="1">
    <source>
        <dbReference type="ARBA" id="ARBA00004240"/>
    </source>
</evidence>
<evidence type="ECO:0000256" key="9">
    <source>
        <dbReference type="SAM" id="SignalP"/>
    </source>
</evidence>
<feature type="domain" description="MRH" evidence="10">
    <location>
        <begin position="314"/>
        <end position="454"/>
    </location>
</feature>
<dbReference type="InterPro" id="IPR044865">
    <property type="entry name" value="MRH_dom"/>
</dbReference>
<feature type="domain" description="MRH" evidence="10">
    <location>
        <begin position="104"/>
        <end position="238"/>
    </location>
</feature>
<evidence type="ECO:0000256" key="7">
    <source>
        <dbReference type="ARBA" id="ARBA00041661"/>
    </source>
</evidence>
<protein>
    <recommendedName>
        <fullName evidence="6">Endoplasmic reticulum lectin 1</fullName>
    </recommendedName>
    <alternativeName>
        <fullName evidence="7">ER lectin</fullName>
    </alternativeName>
</protein>
<comment type="function">
    <text evidence="5">Probable lectin that binds selectively to improperly folded lumenal proteins. May function in endoplasmic reticulum quality control and endoplasmic reticulum-associated degradation (ERAD) of both non-glycosylated proteins and glycoproteins.</text>
</comment>
<evidence type="ECO:0000313" key="11">
    <source>
        <dbReference type="EMBL" id="KAK6640325.1"/>
    </source>
</evidence>
<keyword evidence="2 9" id="KW-0732">Signal</keyword>
<evidence type="ECO:0000256" key="8">
    <source>
        <dbReference type="SAM" id="MobiDB-lite"/>
    </source>
</evidence>
<dbReference type="InterPro" id="IPR009011">
    <property type="entry name" value="Man6P_isomerase_rcpt-bd_dom_sf"/>
</dbReference>
<feature type="region of interest" description="Disordered" evidence="8">
    <location>
        <begin position="510"/>
        <end position="545"/>
    </location>
</feature>
<comment type="caution">
    <text evidence="11">The sequence shown here is derived from an EMBL/GenBank/DDBJ whole genome shotgun (WGS) entry which is preliminary data.</text>
</comment>
<evidence type="ECO:0000256" key="3">
    <source>
        <dbReference type="ARBA" id="ARBA00022824"/>
    </source>
</evidence>
<feature type="chain" id="PRO_5046460251" description="Endoplasmic reticulum lectin 1" evidence="9">
    <location>
        <begin position="20"/>
        <end position="545"/>
    </location>
</feature>
<evidence type="ECO:0000256" key="4">
    <source>
        <dbReference type="ARBA" id="ARBA00023157"/>
    </source>
</evidence>
<keyword evidence="12" id="KW-1185">Reference proteome</keyword>
<dbReference type="PROSITE" id="PS51914">
    <property type="entry name" value="MRH"/>
    <property type="match status" value="2"/>
</dbReference>
<dbReference type="InterPro" id="IPR012913">
    <property type="entry name" value="OS9-like_dom"/>
</dbReference>
<evidence type="ECO:0000256" key="5">
    <source>
        <dbReference type="ARBA" id="ARBA00037585"/>
    </source>
</evidence>
<keyword evidence="3" id="KW-0256">Endoplasmic reticulum</keyword>
<dbReference type="PANTHER" id="PTHR15414">
    <property type="entry name" value="OS-9-RELATED"/>
    <property type="match status" value="1"/>
</dbReference>
<proteinExistence type="predicted"/>
<dbReference type="Pfam" id="PF07915">
    <property type="entry name" value="PRKCSH"/>
    <property type="match status" value="2"/>
</dbReference>
<dbReference type="Proteomes" id="UP001359485">
    <property type="component" value="Unassembled WGS sequence"/>
</dbReference>
<reference evidence="11 12" key="1">
    <citation type="submission" date="2023-09" db="EMBL/GenBank/DDBJ databases">
        <title>Genomes of two closely related lineages of the louse Polyplax serrata with different host specificities.</title>
        <authorList>
            <person name="Martinu J."/>
            <person name="Tarabai H."/>
            <person name="Stefka J."/>
            <person name="Hypsa V."/>
        </authorList>
    </citation>
    <scope>NUCLEOTIDE SEQUENCE [LARGE SCALE GENOMIC DNA]</scope>
    <source>
        <strain evidence="11">98ZLc_SE</strain>
    </source>
</reference>
<name>A0ABR1BEI4_POLSC</name>
<sequence>MILKLIICHLFVPILNIWGLEEFDPNLKGFDDSILFKINWPGKDGIANENFDVPEFQQMTVTTEDDEKYKCIIPQMQVQEKEKKYNGVIGTNPLDLLSVLFKQSSCSHKLEAYWTYELCHGKYIRQYHEEREGKTVKLQEYYLGMWDANQQQKLRKQLEEEAAKVSNNVPIKKVDGLNMPYLQINMTDGTLCELSSKPRQTKVLYICYIHGKHEIYSLKETSICEYEVIVLSPLLCHHPKYRPQESGENVINCHPLDNSPKKPKNLLQLEAESLKLMHQKANDVSHLRVEIHPIDTDEDVDSQSSVTMPYSSDSESSVDLSLHSFLSGSDCIQGNFVGWWKCEFCYGKYIIQYHVEKDGSKTVMNLGNFIKSAHLEWLQSNPHKRPEPLSVRRYVSHFYSGGTICGKTGKPRHTEVKLKCLEGKYSEGAVSIYLLEPKVCQYILVVESKKICHLLTKIDENGLYEPKEEIGFSKASYKNGYQPYMEHETSTPQPAAVFVVEDEDEAMVVEEEVSGKVQPPEDKTKTDDTMSEEEILDNHIPDGDE</sequence>
<dbReference type="Gene3D" id="2.70.130.10">
    <property type="entry name" value="Mannose-6-phosphate receptor binding domain"/>
    <property type="match status" value="2"/>
</dbReference>
<comment type="subcellular location">
    <subcellularLocation>
        <location evidence="1">Endoplasmic reticulum</location>
    </subcellularLocation>
</comment>
<feature type="signal peptide" evidence="9">
    <location>
        <begin position="1"/>
        <end position="19"/>
    </location>
</feature>
<gene>
    <name evidence="11" type="ORF">RUM44_012011</name>
</gene>